<reference evidence="2" key="1">
    <citation type="submission" date="2022-06" db="EMBL/GenBank/DDBJ databases">
        <title>Isolation and Genomics of Futiania mangrovii gen. nov., sp. nov., a Rare and Metabolically-versatile member in the Class Alphaproteobacteria.</title>
        <authorList>
            <person name="Liu L."/>
            <person name="Huang W.-C."/>
            <person name="Pan J."/>
            <person name="Li J."/>
            <person name="Huang Y."/>
            <person name="Du H."/>
            <person name="Liu Y."/>
            <person name="Li M."/>
        </authorList>
    </citation>
    <scope>NUCLEOTIDE SEQUENCE</scope>
    <source>
        <strain evidence="2">FT118</strain>
    </source>
</reference>
<evidence type="ECO:0008006" key="4">
    <source>
        <dbReference type="Google" id="ProtNLM"/>
    </source>
</evidence>
<dbReference type="RefSeq" id="WP_269331601.1">
    <property type="nucleotide sequence ID" value="NZ_JAMZFT010000001.1"/>
</dbReference>
<feature type="signal peptide" evidence="1">
    <location>
        <begin position="1"/>
        <end position="26"/>
    </location>
</feature>
<accession>A0A9J6PB35</accession>
<dbReference type="AlphaFoldDB" id="A0A9J6PB35"/>
<protein>
    <recommendedName>
        <fullName evidence="4">Type IV pilus biogenesis protein PilP</fullName>
    </recommendedName>
</protein>
<proteinExistence type="predicted"/>
<keyword evidence="1" id="KW-0732">Signal</keyword>
<feature type="chain" id="PRO_5039952312" description="Type IV pilus biogenesis protein PilP" evidence="1">
    <location>
        <begin position="27"/>
        <end position="190"/>
    </location>
</feature>
<evidence type="ECO:0000313" key="2">
    <source>
        <dbReference type="EMBL" id="MCP1335665.1"/>
    </source>
</evidence>
<gene>
    <name evidence="2" type="ORF">NJQ99_04515</name>
</gene>
<sequence length="190" mass="20349">MTSTLARLVRFGLVALPLALTIPAHADEVEDVLTEALELYRDGDIAGAKESTTYALQLMQQMKGEQMAALLPEPPQGWEGQEPESSSGGMGLFGGNTAARSYTRDGETVTVTFIADSPMIAQMAGLFSNPAIMGSQGKVTRINRQTAVIGEDQIQMLVDNRIMVTVDGGTADDRLAYAEAIDVKALRDLE</sequence>
<evidence type="ECO:0000256" key="1">
    <source>
        <dbReference type="SAM" id="SignalP"/>
    </source>
</evidence>
<dbReference type="EMBL" id="JAMZFT010000001">
    <property type="protein sequence ID" value="MCP1335665.1"/>
    <property type="molecule type" value="Genomic_DNA"/>
</dbReference>
<evidence type="ECO:0000313" key="3">
    <source>
        <dbReference type="Proteomes" id="UP001055804"/>
    </source>
</evidence>
<organism evidence="2 3">
    <name type="scientific">Futiania mangrovi</name>
    <dbReference type="NCBI Taxonomy" id="2959716"/>
    <lineage>
        <taxon>Bacteria</taxon>
        <taxon>Pseudomonadati</taxon>
        <taxon>Pseudomonadota</taxon>
        <taxon>Alphaproteobacteria</taxon>
        <taxon>Futianiales</taxon>
        <taxon>Futianiaceae</taxon>
        <taxon>Futiania</taxon>
    </lineage>
</organism>
<dbReference type="Proteomes" id="UP001055804">
    <property type="component" value="Unassembled WGS sequence"/>
</dbReference>
<comment type="caution">
    <text evidence="2">The sequence shown here is derived from an EMBL/GenBank/DDBJ whole genome shotgun (WGS) entry which is preliminary data.</text>
</comment>
<keyword evidence="3" id="KW-1185">Reference proteome</keyword>
<name>A0A9J6PB35_9PROT</name>